<dbReference type="RefSeq" id="WP_023851409.1">
    <property type="nucleotide sequence ID" value="NZ_CP047166.1"/>
</dbReference>
<sequence length="110" mass="11418">MILSLALPAALLIAAAILVPRGLEPVVPESLGGLVLLGLLSALALWALSGLGFALLYLLRGATFALLAGENAAPAFRHFAALGLKAALIWLPVLVLAVSTAPRRWKTATW</sequence>
<accession>A0ABX7FDG5</accession>
<protein>
    <submittedName>
        <fullName evidence="2">Uncharacterized protein</fullName>
    </submittedName>
</protein>
<feature type="transmembrane region" description="Helical" evidence="1">
    <location>
        <begin position="34"/>
        <end position="59"/>
    </location>
</feature>
<proteinExistence type="predicted"/>
<name>A0ABX7FDG5_9RHOB</name>
<evidence type="ECO:0000313" key="2">
    <source>
        <dbReference type="EMBL" id="QRF68156.1"/>
    </source>
</evidence>
<reference evidence="2 3" key="1">
    <citation type="submission" date="2019-12" db="EMBL/GenBank/DDBJ databases">
        <title>Complete Genome Sequence of a Quorum-Sensing Bacterium,Rhodobacteraceae bacterium C31, Isolated from a marine microalgae symbiotic bacteria.</title>
        <authorList>
            <person name="Zhang Y."/>
        </authorList>
    </citation>
    <scope>NUCLEOTIDE SEQUENCE [LARGE SCALE GENOMIC DNA]</scope>
    <source>
        <strain evidence="2 3">C31</strain>
    </source>
</reference>
<keyword evidence="1" id="KW-0812">Transmembrane</keyword>
<evidence type="ECO:0000256" key="1">
    <source>
        <dbReference type="SAM" id="Phobius"/>
    </source>
</evidence>
<dbReference type="Proteomes" id="UP000596387">
    <property type="component" value="Chromosome"/>
</dbReference>
<dbReference type="EMBL" id="CP047166">
    <property type="protein sequence ID" value="QRF68156.1"/>
    <property type="molecule type" value="Genomic_DNA"/>
</dbReference>
<keyword evidence="3" id="KW-1185">Reference proteome</keyword>
<feature type="transmembrane region" description="Helical" evidence="1">
    <location>
        <begin position="79"/>
        <end position="101"/>
    </location>
</feature>
<gene>
    <name evidence="2" type="ORF">GQA70_18670</name>
</gene>
<keyword evidence="1" id="KW-1133">Transmembrane helix</keyword>
<keyword evidence="1" id="KW-0472">Membrane</keyword>
<evidence type="ECO:0000313" key="3">
    <source>
        <dbReference type="Proteomes" id="UP000596387"/>
    </source>
</evidence>
<organism evidence="2 3">
    <name type="scientific">Ponticoccus alexandrii</name>
    <dbReference type="NCBI Taxonomy" id="1943633"/>
    <lineage>
        <taxon>Bacteria</taxon>
        <taxon>Pseudomonadati</taxon>
        <taxon>Pseudomonadota</taxon>
        <taxon>Alphaproteobacteria</taxon>
        <taxon>Rhodobacterales</taxon>
        <taxon>Roseobacteraceae</taxon>
        <taxon>Ponticoccus</taxon>
    </lineage>
</organism>